<dbReference type="AlphaFoldDB" id="A0A4Z2HG24"/>
<dbReference type="EMBL" id="SRLO01000245">
    <property type="protein sequence ID" value="TNN64828.1"/>
    <property type="molecule type" value="Genomic_DNA"/>
</dbReference>
<evidence type="ECO:0000313" key="3">
    <source>
        <dbReference type="Proteomes" id="UP000314294"/>
    </source>
</evidence>
<comment type="caution">
    <text evidence="2">The sequence shown here is derived from an EMBL/GenBank/DDBJ whole genome shotgun (WGS) entry which is preliminary data.</text>
</comment>
<sequence length="146" mass="16374">MRGAAERRREVPSPRLPSGQTHADRHNGRRRRRRRDVFELETLRGGRREAEGSRASQMKVLPRSFLDLRLLLIFQQSSLAIALFFEVVALRLGGQRSPQAVKESQRGDQVGTGPCGGKVGAEREIEPHIKAILDNPSYLTTCESLC</sequence>
<keyword evidence="3" id="KW-1185">Reference proteome</keyword>
<proteinExistence type="predicted"/>
<feature type="compositionally biased region" description="Basic and acidic residues" evidence="1">
    <location>
        <begin position="1"/>
        <end position="12"/>
    </location>
</feature>
<evidence type="ECO:0000313" key="2">
    <source>
        <dbReference type="EMBL" id="TNN64828.1"/>
    </source>
</evidence>
<dbReference type="Proteomes" id="UP000314294">
    <property type="component" value="Unassembled WGS sequence"/>
</dbReference>
<feature type="region of interest" description="Disordered" evidence="1">
    <location>
        <begin position="1"/>
        <end position="37"/>
    </location>
</feature>
<name>A0A4Z2HG24_9TELE</name>
<protein>
    <submittedName>
        <fullName evidence="2">Uncharacterized protein</fullName>
    </submittedName>
</protein>
<feature type="region of interest" description="Disordered" evidence="1">
    <location>
        <begin position="96"/>
        <end position="119"/>
    </location>
</feature>
<organism evidence="2 3">
    <name type="scientific">Liparis tanakae</name>
    <name type="common">Tanaka's snailfish</name>
    <dbReference type="NCBI Taxonomy" id="230148"/>
    <lineage>
        <taxon>Eukaryota</taxon>
        <taxon>Metazoa</taxon>
        <taxon>Chordata</taxon>
        <taxon>Craniata</taxon>
        <taxon>Vertebrata</taxon>
        <taxon>Euteleostomi</taxon>
        <taxon>Actinopterygii</taxon>
        <taxon>Neopterygii</taxon>
        <taxon>Teleostei</taxon>
        <taxon>Neoteleostei</taxon>
        <taxon>Acanthomorphata</taxon>
        <taxon>Eupercaria</taxon>
        <taxon>Perciformes</taxon>
        <taxon>Cottioidei</taxon>
        <taxon>Cottales</taxon>
        <taxon>Liparidae</taxon>
        <taxon>Liparis</taxon>
    </lineage>
</organism>
<evidence type="ECO:0000256" key="1">
    <source>
        <dbReference type="SAM" id="MobiDB-lite"/>
    </source>
</evidence>
<gene>
    <name evidence="2" type="ORF">EYF80_024919</name>
</gene>
<reference evidence="2 3" key="1">
    <citation type="submission" date="2019-03" db="EMBL/GenBank/DDBJ databases">
        <title>First draft genome of Liparis tanakae, snailfish: a comprehensive survey of snailfish specific genes.</title>
        <authorList>
            <person name="Kim W."/>
            <person name="Song I."/>
            <person name="Jeong J.-H."/>
            <person name="Kim D."/>
            <person name="Kim S."/>
            <person name="Ryu S."/>
            <person name="Song J.Y."/>
            <person name="Lee S.K."/>
        </authorList>
    </citation>
    <scope>NUCLEOTIDE SEQUENCE [LARGE SCALE GENOMIC DNA]</scope>
    <source>
        <tissue evidence="2">Muscle</tissue>
    </source>
</reference>
<accession>A0A4Z2HG24</accession>